<reference evidence="2 3" key="1">
    <citation type="submission" date="2017-07" db="EMBL/GenBank/DDBJ databases">
        <title>Tetzosporium hominis gen.nov. sp.nov.</title>
        <authorList>
            <person name="Tetz G."/>
            <person name="Tetz V."/>
        </authorList>
    </citation>
    <scope>NUCLEOTIDE SEQUENCE [LARGE SCALE GENOMIC DNA]</scope>
    <source>
        <strain evidence="2 3">VT-49</strain>
    </source>
</reference>
<dbReference type="EMBL" id="NOKQ01000220">
    <property type="protein sequence ID" value="OZS77509.1"/>
    <property type="molecule type" value="Genomic_DNA"/>
</dbReference>
<keyword evidence="1" id="KW-0472">Membrane</keyword>
<evidence type="ECO:0000313" key="3">
    <source>
        <dbReference type="Proteomes" id="UP000217065"/>
    </source>
</evidence>
<comment type="caution">
    <text evidence="2">The sequence shown here is derived from an EMBL/GenBank/DDBJ whole genome shotgun (WGS) entry which is preliminary data.</text>
</comment>
<keyword evidence="3" id="KW-1185">Reference proteome</keyword>
<gene>
    <name evidence="2" type="ORF">CF394_09830</name>
</gene>
<organism evidence="2 3">
    <name type="scientific">Tetzosporium hominis</name>
    <dbReference type="NCBI Taxonomy" id="2020506"/>
    <lineage>
        <taxon>Bacteria</taxon>
        <taxon>Bacillati</taxon>
        <taxon>Bacillota</taxon>
        <taxon>Bacilli</taxon>
        <taxon>Bacillales</taxon>
        <taxon>Caryophanaceae</taxon>
        <taxon>Tetzosporium</taxon>
    </lineage>
</organism>
<feature type="transmembrane region" description="Helical" evidence="1">
    <location>
        <begin position="31"/>
        <end position="50"/>
    </location>
</feature>
<dbReference type="Proteomes" id="UP000217065">
    <property type="component" value="Unassembled WGS sequence"/>
</dbReference>
<sequence length="60" mass="6937">MKLFQYLAMFVAGTLFLYVYAQIMPREGPVWSVLYFVIGIPALIFLVYGIQQFFKRLPGA</sequence>
<keyword evidence="1" id="KW-1133">Transmembrane helix</keyword>
<evidence type="ECO:0000313" key="2">
    <source>
        <dbReference type="EMBL" id="OZS77509.1"/>
    </source>
</evidence>
<protein>
    <submittedName>
        <fullName evidence="2">Uncharacterized protein</fullName>
    </submittedName>
</protein>
<accession>A0A264W1Q7</accession>
<evidence type="ECO:0000256" key="1">
    <source>
        <dbReference type="SAM" id="Phobius"/>
    </source>
</evidence>
<proteinExistence type="predicted"/>
<name>A0A264W1Q7_9BACL</name>
<keyword evidence="1" id="KW-0812">Transmembrane</keyword>
<dbReference type="OrthoDB" id="9854617at2"/>
<dbReference type="RefSeq" id="WP_094943341.1">
    <property type="nucleotide sequence ID" value="NZ_NOKQ01000220.1"/>
</dbReference>
<dbReference type="AlphaFoldDB" id="A0A264W1Q7"/>